<feature type="non-terminal residue" evidence="1">
    <location>
        <position position="198"/>
    </location>
</feature>
<evidence type="ECO:0000313" key="2">
    <source>
        <dbReference type="Proteomes" id="UP000194236"/>
    </source>
</evidence>
<protein>
    <submittedName>
        <fullName evidence="1">Uncharacterized protein</fullName>
    </submittedName>
</protein>
<dbReference type="AlphaFoldDB" id="A0A1Y3BL62"/>
<reference evidence="1 2" key="1">
    <citation type="submission" date="2017-03" db="EMBL/GenBank/DDBJ databases">
        <title>Genome Survey of Euroglyphus maynei.</title>
        <authorList>
            <person name="Arlian L.G."/>
            <person name="Morgan M.S."/>
            <person name="Rider S.D."/>
        </authorList>
    </citation>
    <scope>NUCLEOTIDE SEQUENCE [LARGE SCALE GENOMIC DNA]</scope>
    <source>
        <strain evidence="1">Arlian Lab</strain>
        <tissue evidence="1">Whole body</tissue>
    </source>
</reference>
<name>A0A1Y3BL62_EURMA</name>
<proteinExistence type="predicted"/>
<dbReference type="EMBL" id="MUJZ01012270">
    <property type="protein sequence ID" value="OTF81699.1"/>
    <property type="molecule type" value="Genomic_DNA"/>
</dbReference>
<organism evidence="1 2">
    <name type="scientific">Euroglyphus maynei</name>
    <name type="common">Mayne's house dust mite</name>
    <dbReference type="NCBI Taxonomy" id="6958"/>
    <lineage>
        <taxon>Eukaryota</taxon>
        <taxon>Metazoa</taxon>
        <taxon>Ecdysozoa</taxon>
        <taxon>Arthropoda</taxon>
        <taxon>Chelicerata</taxon>
        <taxon>Arachnida</taxon>
        <taxon>Acari</taxon>
        <taxon>Acariformes</taxon>
        <taxon>Sarcoptiformes</taxon>
        <taxon>Astigmata</taxon>
        <taxon>Psoroptidia</taxon>
        <taxon>Analgoidea</taxon>
        <taxon>Pyroglyphidae</taxon>
        <taxon>Pyroglyphinae</taxon>
        <taxon>Euroglyphus</taxon>
    </lineage>
</organism>
<keyword evidence="2" id="KW-1185">Reference proteome</keyword>
<gene>
    <name evidence="1" type="ORF">BLA29_009807</name>
</gene>
<accession>A0A1Y3BL62</accession>
<dbReference type="Proteomes" id="UP000194236">
    <property type="component" value="Unassembled WGS sequence"/>
</dbReference>
<sequence length="198" mass="23246">MFSEETDRKLIRAARIAAELDAIKNHQQQKSAHYYHQQQPQQQQYKWIYSTPPRINHPSGCTSLPPSLHEYHQILPPPPSINQQQQHPQITQSQIYAKVDLIRKHRYRKEKDNNNIVSVYQVPKPRCPILISQQQQQQQLLSSDYHQLRKAISTPDAFFDNNNDYVEYGTIRRIQPPIFNTIQRSMTNKTTITPVPTP</sequence>
<comment type="caution">
    <text evidence="1">The sequence shown here is derived from an EMBL/GenBank/DDBJ whole genome shotgun (WGS) entry which is preliminary data.</text>
</comment>
<evidence type="ECO:0000313" key="1">
    <source>
        <dbReference type="EMBL" id="OTF81699.1"/>
    </source>
</evidence>